<dbReference type="Gene3D" id="3.10.580.10">
    <property type="entry name" value="CBS-domain"/>
    <property type="match status" value="1"/>
</dbReference>
<keyword evidence="9" id="KW-1185">Reference proteome</keyword>
<dbReference type="Gene3D" id="3.40.50.10490">
    <property type="entry name" value="Glucose-6-phosphate isomerase like protein, domain 1"/>
    <property type="match status" value="1"/>
</dbReference>
<feature type="domain" description="SIS" evidence="7">
    <location>
        <begin position="35"/>
        <end position="178"/>
    </location>
</feature>
<evidence type="ECO:0000256" key="1">
    <source>
        <dbReference type="ARBA" id="ARBA00008165"/>
    </source>
</evidence>
<dbReference type="InterPro" id="IPR000644">
    <property type="entry name" value="CBS_dom"/>
</dbReference>
<dbReference type="PANTHER" id="PTHR42745">
    <property type="match status" value="1"/>
</dbReference>
<dbReference type="PIRSF" id="PIRSF004692">
    <property type="entry name" value="KdsD_KpsF"/>
    <property type="match status" value="1"/>
</dbReference>
<dbReference type="SUPFAM" id="SSF53697">
    <property type="entry name" value="SIS domain"/>
    <property type="match status" value="1"/>
</dbReference>
<evidence type="ECO:0000256" key="2">
    <source>
        <dbReference type="ARBA" id="ARBA00022737"/>
    </source>
</evidence>
<dbReference type="PROSITE" id="PS51371">
    <property type="entry name" value="CBS"/>
    <property type="match status" value="1"/>
</dbReference>
<dbReference type="InterPro" id="IPR001347">
    <property type="entry name" value="SIS_dom"/>
</dbReference>
<evidence type="ECO:0000259" key="6">
    <source>
        <dbReference type="PROSITE" id="PS51371"/>
    </source>
</evidence>
<dbReference type="NCBIfam" id="TIGR00393">
    <property type="entry name" value="kpsF"/>
    <property type="match status" value="1"/>
</dbReference>
<evidence type="ECO:0000259" key="7">
    <source>
        <dbReference type="PROSITE" id="PS51464"/>
    </source>
</evidence>
<dbReference type="InterPro" id="IPR035474">
    <property type="entry name" value="SIS_Kpsf"/>
</dbReference>
<dbReference type="Proteomes" id="UP001489897">
    <property type="component" value="Unassembled WGS sequence"/>
</dbReference>
<dbReference type="InterPro" id="IPR046348">
    <property type="entry name" value="SIS_dom_sf"/>
</dbReference>
<dbReference type="Pfam" id="PF00571">
    <property type="entry name" value="CBS"/>
    <property type="match status" value="2"/>
</dbReference>
<dbReference type="PANTHER" id="PTHR42745:SF1">
    <property type="entry name" value="ARABINOSE 5-PHOSPHATE ISOMERASE KDSD"/>
    <property type="match status" value="1"/>
</dbReference>
<sequence>MNQLNYIESAREVLDIEARALSALAGRLDEGFSGAVETILASSGRVVVCGMGKSGIIGRKIAATFASTGTPSFYMHPGEAYHGDLGMVVPADTFFAISNSGETDEVIKLIPFLRSNGNRLIALTGNRASTLASAAHIHLDIGVDAEACPFQLAPTASTTATLAMGDALAITLMRVRGFQPENFARFHPGGSLGRRLLRTVSDEMAHRDLPFVSHDTPAIDVLQAMTRGRLGLAIVRLDSGWGVVTDGDVRRAIERHGNEVLRTTAANMMSVEPVMVSPETRVEDALLVMEQKKINALLVFDGADVVGVFKK</sequence>
<dbReference type="InterPro" id="IPR004800">
    <property type="entry name" value="KdsD/KpsF-type"/>
</dbReference>
<proteinExistence type="inferred from homology"/>
<accession>A0ABU9S1K1</accession>
<dbReference type="RefSeq" id="WP_342949663.1">
    <property type="nucleotide sequence ID" value="NZ_JAYMRV010000013.1"/>
</dbReference>
<dbReference type="Pfam" id="PF01380">
    <property type="entry name" value="SIS"/>
    <property type="match status" value="1"/>
</dbReference>
<keyword evidence="3 5" id="KW-0129">CBS domain</keyword>
<name>A0ABU9S1K1_9BURK</name>
<keyword evidence="8" id="KW-0413">Isomerase</keyword>
<keyword evidence="2" id="KW-0677">Repeat</keyword>
<organism evidence="8 9">
    <name type="scientific">Paraburkholderia ferrariae</name>
    <dbReference type="NCBI Taxonomy" id="386056"/>
    <lineage>
        <taxon>Bacteria</taxon>
        <taxon>Pseudomonadati</taxon>
        <taxon>Pseudomonadota</taxon>
        <taxon>Betaproteobacteria</taxon>
        <taxon>Burkholderiales</taxon>
        <taxon>Burkholderiaceae</taxon>
        <taxon>Paraburkholderia</taxon>
    </lineage>
</organism>
<dbReference type="GO" id="GO:0016853">
    <property type="term" value="F:isomerase activity"/>
    <property type="evidence" value="ECO:0007669"/>
    <property type="project" value="UniProtKB-KW"/>
</dbReference>
<evidence type="ECO:0000256" key="5">
    <source>
        <dbReference type="PROSITE-ProRule" id="PRU00703"/>
    </source>
</evidence>
<gene>
    <name evidence="8" type="ORF">VSR73_32825</name>
</gene>
<dbReference type="SUPFAM" id="SSF54631">
    <property type="entry name" value="CBS-domain pair"/>
    <property type="match status" value="1"/>
</dbReference>
<feature type="domain" description="CBS" evidence="6">
    <location>
        <begin position="268"/>
        <end position="311"/>
    </location>
</feature>
<protein>
    <submittedName>
        <fullName evidence="8">KpsF/GutQ family sugar-phosphate isomerase</fullName>
    </submittedName>
</protein>
<comment type="similarity">
    <text evidence="1 4">Belongs to the SIS family. GutQ/KpsF subfamily.</text>
</comment>
<evidence type="ECO:0000256" key="4">
    <source>
        <dbReference type="PIRNR" id="PIRNR004692"/>
    </source>
</evidence>
<evidence type="ECO:0000313" key="8">
    <source>
        <dbReference type="EMBL" id="MEM5425829.1"/>
    </source>
</evidence>
<evidence type="ECO:0000256" key="3">
    <source>
        <dbReference type="ARBA" id="ARBA00023122"/>
    </source>
</evidence>
<dbReference type="PROSITE" id="PS51464">
    <property type="entry name" value="SIS"/>
    <property type="match status" value="1"/>
</dbReference>
<dbReference type="EMBL" id="JAYMRV010000013">
    <property type="protein sequence ID" value="MEM5425829.1"/>
    <property type="molecule type" value="Genomic_DNA"/>
</dbReference>
<dbReference type="InterPro" id="IPR046342">
    <property type="entry name" value="CBS_dom_sf"/>
</dbReference>
<evidence type="ECO:0000313" key="9">
    <source>
        <dbReference type="Proteomes" id="UP001489897"/>
    </source>
</evidence>
<comment type="caution">
    <text evidence="8">The sequence shown here is derived from an EMBL/GenBank/DDBJ whole genome shotgun (WGS) entry which is preliminary data.</text>
</comment>
<dbReference type="InterPro" id="IPR050986">
    <property type="entry name" value="GutQ/KpsF_isomerases"/>
</dbReference>
<dbReference type="CDD" id="cd05014">
    <property type="entry name" value="SIS_Kpsf"/>
    <property type="match status" value="1"/>
</dbReference>
<reference evidence="8 9" key="1">
    <citation type="submission" date="2024-01" db="EMBL/GenBank/DDBJ databases">
        <title>The diversity of rhizobia nodulating Mimosa spp. in eleven states of Brazil covering several biomes is determined by host plant, location, and edaphic factors.</title>
        <authorList>
            <person name="Rouws L."/>
            <person name="Barauna A."/>
            <person name="Beukes C."/>
            <person name="De Faria S.M."/>
            <person name="Gross E."/>
            <person name="Dos Reis Junior F.B."/>
            <person name="Simon M."/>
            <person name="Maluk M."/>
            <person name="Odee D.W."/>
            <person name="Kenicer G."/>
            <person name="Young J.P.W."/>
            <person name="Reis V.M."/>
            <person name="Zilli J."/>
            <person name="James E.K."/>
        </authorList>
    </citation>
    <scope>NUCLEOTIDE SEQUENCE [LARGE SCALE GENOMIC DNA]</scope>
    <source>
        <strain evidence="8 9">JPY167</strain>
    </source>
</reference>